<dbReference type="Pfam" id="PF01555">
    <property type="entry name" value="N6_N4_Mtase"/>
    <property type="match status" value="1"/>
</dbReference>
<dbReference type="InterPro" id="IPR036086">
    <property type="entry name" value="ParB/Sulfiredoxin_sf"/>
</dbReference>
<dbReference type="Proteomes" id="UP001431572">
    <property type="component" value="Plasmid unnamed1"/>
</dbReference>
<gene>
    <name evidence="6" type="ORF">OZ401_004882</name>
</gene>
<dbReference type="InterPro" id="IPR002941">
    <property type="entry name" value="DNA_methylase_N4/N6"/>
</dbReference>
<dbReference type="SUPFAM" id="SSF110849">
    <property type="entry name" value="ParB/Sulfiredoxin"/>
    <property type="match status" value="1"/>
</dbReference>
<accession>A0ABY9BA68</accession>
<evidence type="ECO:0000256" key="4">
    <source>
        <dbReference type="RuleBase" id="RU362026"/>
    </source>
</evidence>
<name>A0ABY9BA68_9CHLR</name>
<dbReference type="PROSITE" id="PS00092">
    <property type="entry name" value="N6_MTASE"/>
    <property type="match status" value="1"/>
</dbReference>
<keyword evidence="2" id="KW-0489">Methyltransferase</keyword>
<feature type="domain" description="DNA methylase N-4/N-6" evidence="5">
    <location>
        <begin position="260"/>
        <end position="471"/>
    </location>
</feature>
<dbReference type="InterPro" id="IPR029063">
    <property type="entry name" value="SAM-dependent_MTases_sf"/>
</dbReference>
<dbReference type="EMBL" id="CP128401">
    <property type="protein sequence ID" value="WJW70078.1"/>
    <property type="molecule type" value="Genomic_DNA"/>
</dbReference>
<protein>
    <recommendedName>
        <fullName evidence="4">Methyltransferase</fullName>
        <ecNumber evidence="4">2.1.1.-</ecNumber>
    </recommendedName>
</protein>
<sequence>MELKAGIEAQMEIDLEKIRTDGGSQTRASLSEFAIGEYALAMQNGDSFPPVVVFFDGSDYWLADGFHRYSAALSAGITSLPGDFRMGTRRDAILYSVGANTTHGLMRTNADKRRAVETLLFDAEWQQWSNVEIARRCAVNEITVRRMRDEVSSTMSKIEDTSRLATRNGTTYRINTANIGKMLNSPIADDPQERKEFLRLVPALQGRVAELLSSGAAPSVREARRALEREELEATPTPIMPATCMVEHRDNILHVADGSVDLVLVDPPYNISGGGKLTKVGDTVIPADFDGNENWDTVPEYIFKQKLMEWTSEWARVLRPGGSLLVFTDRALVSQLWETMVRYSLAPKNIITWVKTNSAPNGLMRRNLISSTEFILWAVKPGARYTFNEVPGWDRRNVIQTNIISAQEKVDHPTQKPVSPLLTNLIQLTTHPGDLVLDNFAGSGSTGVAALKLGRRAHLIEQNAYYVKLARERLAGNRRQTV</sequence>
<keyword evidence="7" id="KW-1185">Reference proteome</keyword>
<evidence type="ECO:0000256" key="2">
    <source>
        <dbReference type="ARBA" id="ARBA00022603"/>
    </source>
</evidence>
<dbReference type="Gene3D" id="3.40.50.150">
    <property type="entry name" value="Vaccinia Virus protein VP39"/>
    <property type="match status" value="1"/>
</dbReference>
<keyword evidence="3" id="KW-0808">Transferase</keyword>
<evidence type="ECO:0000313" key="6">
    <source>
        <dbReference type="EMBL" id="WJW70078.1"/>
    </source>
</evidence>
<geneLocation type="plasmid" evidence="6 7">
    <name>unnamed1</name>
</geneLocation>
<dbReference type="PRINTS" id="PR00508">
    <property type="entry name" value="S21N4MTFRASE"/>
</dbReference>
<dbReference type="EC" id="2.1.1.-" evidence="4"/>
<organism evidence="6 7">
    <name type="scientific">Candidatus Chlorohelix allophototropha</name>
    <dbReference type="NCBI Taxonomy" id="3003348"/>
    <lineage>
        <taxon>Bacteria</taxon>
        <taxon>Bacillati</taxon>
        <taxon>Chloroflexota</taxon>
        <taxon>Chloroflexia</taxon>
        <taxon>Candidatus Chloroheliales</taxon>
        <taxon>Candidatus Chloroheliaceae</taxon>
        <taxon>Candidatus Chlorohelix</taxon>
    </lineage>
</organism>
<evidence type="ECO:0000256" key="3">
    <source>
        <dbReference type="ARBA" id="ARBA00022679"/>
    </source>
</evidence>
<evidence type="ECO:0000313" key="7">
    <source>
        <dbReference type="Proteomes" id="UP001431572"/>
    </source>
</evidence>
<reference evidence="6" key="1">
    <citation type="journal article" date="2024" name="Nature">
        <title>Anoxygenic phototroph of the Chloroflexota uses a type I reaction centre.</title>
        <authorList>
            <person name="Tsuji J.M."/>
            <person name="Shaw N.A."/>
            <person name="Nagashima S."/>
            <person name="Venkiteswaran J.J."/>
            <person name="Schiff S.L."/>
            <person name="Watanabe T."/>
            <person name="Fukui M."/>
            <person name="Hanada S."/>
            <person name="Tank M."/>
            <person name="Neufeld J.D."/>
        </authorList>
    </citation>
    <scope>NUCLEOTIDE SEQUENCE</scope>
    <source>
        <strain evidence="6">L227-S17</strain>
    </source>
</reference>
<dbReference type="RefSeq" id="WP_341471958.1">
    <property type="nucleotide sequence ID" value="NZ_CP128401.1"/>
</dbReference>
<proteinExistence type="inferred from homology"/>
<evidence type="ECO:0000259" key="5">
    <source>
        <dbReference type="Pfam" id="PF01555"/>
    </source>
</evidence>
<dbReference type="SUPFAM" id="SSF53335">
    <property type="entry name" value="S-adenosyl-L-methionine-dependent methyltransferases"/>
    <property type="match status" value="1"/>
</dbReference>
<evidence type="ECO:0000256" key="1">
    <source>
        <dbReference type="ARBA" id="ARBA00006594"/>
    </source>
</evidence>
<dbReference type="InterPro" id="IPR002052">
    <property type="entry name" value="DNA_methylase_N6_adenine_CS"/>
</dbReference>
<comment type="similarity">
    <text evidence="1 4">Belongs to the N(4)/N(6)-methyltransferase family.</text>
</comment>
<dbReference type="InterPro" id="IPR001091">
    <property type="entry name" value="RM_Methyltransferase"/>
</dbReference>
<keyword evidence="6" id="KW-0614">Plasmid</keyword>